<dbReference type="PROSITE" id="PS50056">
    <property type="entry name" value="TYR_PHOSPHATASE_2"/>
    <property type="match status" value="1"/>
</dbReference>
<feature type="region of interest" description="Disordered" evidence="5">
    <location>
        <begin position="1"/>
        <end position="81"/>
    </location>
</feature>
<feature type="domain" description="Tyrosine-protein phosphatase" evidence="6">
    <location>
        <begin position="297"/>
        <end position="439"/>
    </location>
</feature>
<dbReference type="CDD" id="cd14498">
    <property type="entry name" value="DSP"/>
    <property type="match status" value="1"/>
</dbReference>
<feature type="compositionally biased region" description="Basic and acidic residues" evidence="5">
    <location>
        <begin position="141"/>
        <end position="150"/>
    </location>
</feature>
<gene>
    <name evidence="8" type="ORF">GTHE00462_LOCUS38342</name>
    <name evidence="9" type="ORF">GTHE00462_LOCUS38343</name>
</gene>
<dbReference type="PANTHER" id="PTHR10159:SF519">
    <property type="entry name" value="DUAL SPECIFICITY PROTEIN PHOSPHATASE MPK3"/>
    <property type="match status" value="1"/>
</dbReference>
<evidence type="ECO:0000313" key="9">
    <source>
        <dbReference type="EMBL" id="CAE2339607.1"/>
    </source>
</evidence>
<dbReference type="AlphaFoldDB" id="A0A6U6DR31"/>
<dbReference type="GO" id="GO:0008330">
    <property type="term" value="F:protein tyrosine/threonine phosphatase activity"/>
    <property type="evidence" value="ECO:0007669"/>
    <property type="project" value="TreeGrafter"/>
</dbReference>
<evidence type="ECO:0000256" key="2">
    <source>
        <dbReference type="ARBA" id="ARBA00013064"/>
    </source>
</evidence>
<dbReference type="GO" id="GO:0033550">
    <property type="term" value="F:MAP kinase tyrosine phosphatase activity"/>
    <property type="evidence" value="ECO:0007669"/>
    <property type="project" value="TreeGrafter"/>
</dbReference>
<feature type="region of interest" description="Disordered" evidence="5">
    <location>
        <begin position="213"/>
        <end position="240"/>
    </location>
</feature>
<comment type="similarity">
    <text evidence="1">Belongs to the protein-tyrosine phosphatase family. Non-receptor class dual specificity subfamily.</text>
</comment>
<evidence type="ECO:0000259" key="7">
    <source>
        <dbReference type="PROSITE" id="PS50056"/>
    </source>
</evidence>
<dbReference type="SMART" id="SM00195">
    <property type="entry name" value="DSPc"/>
    <property type="match status" value="1"/>
</dbReference>
<sequence>MGSSVSKGKSTNQKQDFVLQGQGVKKGKDQPAANVQPQKSGATQQKATKASAPVRSTPAPSGRDRVKGTHQQAAATESKAAVQPAAKAAKLTLEEQEQISIDQQFAQKFRAFQQSADSAGQLKGTEAQAEHQEAAGSQRLSDVERRKKLEEQEELSLDQQAAQQFNAMSKMMAQNEEASRDKEEQRRKLEEQEQISIDQQMAQQFREFVQVKEQEKKNGQVKPQLKDTELKAGKQSQEQALKEADDLLDAFAPPKSKKAADPDDSQAAPAQDAAEEEEIPLASVFSPDAGTQEDRDSVSCIVAGKLYLTNFRGVERTDELKKLNIRHIVCVNEQNNEFPDQFNYFNIDTLEDQEDHDATVHFSAVKKFTDESLAKGGAVCFHCAAGISRSTTMMIAYLMASNGMSLFDAFRLTYSRRRVAWPNRSFMQQLIQYETKLQKEGVLHGKHPSIELEDWDMWTTGDMQRLREQHLISLESRHDSLKGADSRAYREYSEKLQKALQSQLA</sequence>
<reference evidence="9" key="1">
    <citation type="submission" date="2021-01" db="EMBL/GenBank/DDBJ databases">
        <authorList>
            <person name="Corre E."/>
            <person name="Pelletier E."/>
            <person name="Niang G."/>
            <person name="Scheremetjew M."/>
            <person name="Finn R."/>
            <person name="Kale V."/>
            <person name="Holt S."/>
            <person name="Cochrane G."/>
            <person name="Meng A."/>
            <person name="Brown T."/>
            <person name="Cohen L."/>
        </authorList>
    </citation>
    <scope>NUCLEOTIDE SEQUENCE</scope>
    <source>
        <strain evidence="9">CCMP 2712</strain>
    </source>
</reference>
<feature type="region of interest" description="Disordered" evidence="5">
    <location>
        <begin position="112"/>
        <end position="201"/>
    </location>
</feature>
<dbReference type="EMBL" id="HBKN01049043">
    <property type="protein sequence ID" value="CAE2339606.1"/>
    <property type="molecule type" value="Transcribed_RNA"/>
</dbReference>
<keyword evidence="4" id="KW-0904">Protein phosphatase</keyword>
<protein>
    <recommendedName>
        <fullName evidence="2">protein-tyrosine-phosphatase</fullName>
        <ecNumber evidence="2">3.1.3.48</ecNumber>
    </recommendedName>
</protein>
<evidence type="ECO:0000256" key="1">
    <source>
        <dbReference type="ARBA" id="ARBA00008601"/>
    </source>
</evidence>
<feature type="compositionally biased region" description="Polar residues" evidence="5">
    <location>
        <begin position="1"/>
        <end position="15"/>
    </location>
</feature>
<evidence type="ECO:0000256" key="5">
    <source>
        <dbReference type="SAM" id="MobiDB-lite"/>
    </source>
</evidence>
<keyword evidence="3" id="KW-0378">Hydrolase</keyword>
<dbReference type="GO" id="GO:0005737">
    <property type="term" value="C:cytoplasm"/>
    <property type="evidence" value="ECO:0007669"/>
    <property type="project" value="TreeGrafter"/>
</dbReference>
<feature type="compositionally biased region" description="Basic and acidic residues" evidence="5">
    <location>
        <begin position="177"/>
        <end position="191"/>
    </location>
</feature>
<dbReference type="PROSITE" id="PS00383">
    <property type="entry name" value="TYR_PHOSPHATASE_1"/>
    <property type="match status" value="1"/>
</dbReference>
<dbReference type="PROSITE" id="PS50054">
    <property type="entry name" value="TYR_PHOSPHATASE_DUAL"/>
    <property type="match status" value="1"/>
</dbReference>
<name>A0A6U6DR31_GUITH</name>
<organism evidence="9">
    <name type="scientific">Guillardia theta</name>
    <name type="common">Cryptophyte</name>
    <name type="synonym">Cryptomonas phi</name>
    <dbReference type="NCBI Taxonomy" id="55529"/>
    <lineage>
        <taxon>Eukaryota</taxon>
        <taxon>Cryptophyceae</taxon>
        <taxon>Pyrenomonadales</taxon>
        <taxon>Geminigeraceae</taxon>
        <taxon>Guillardia</taxon>
    </lineage>
</organism>
<evidence type="ECO:0000256" key="4">
    <source>
        <dbReference type="ARBA" id="ARBA00022912"/>
    </source>
</evidence>
<dbReference type="InterPro" id="IPR000340">
    <property type="entry name" value="Dual-sp_phosphatase_cat-dom"/>
</dbReference>
<feature type="compositionally biased region" description="Basic and acidic residues" evidence="5">
    <location>
        <begin position="213"/>
        <end position="232"/>
    </location>
</feature>
<proteinExistence type="inferred from homology"/>
<accession>A0A6U6DR31</accession>
<evidence type="ECO:0000256" key="3">
    <source>
        <dbReference type="ARBA" id="ARBA00022801"/>
    </source>
</evidence>
<dbReference type="SUPFAM" id="SSF52799">
    <property type="entry name" value="(Phosphotyrosine protein) phosphatases II"/>
    <property type="match status" value="1"/>
</dbReference>
<dbReference type="InterPro" id="IPR020422">
    <property type="entry name" value="TYR_PHOSPHATASE_DUAL_dom"/>
</dbReference>
<dbReference type="InterPro" id="IPR016130">
    <property type="entry name" value="Tyr_Pase_AS"/>
</dbReference>
<feature type="compositionally biased region" description="Polar residues" evidence="5">
    <location>
        <begin position="33"/>
        <end position="48"/>
    </location>
</feature>
<dbReference type="EC" id="3.1.3.48" evidence="2"/>
<evidence type="ECO:0000259" key="6">
    <source>
        <dbReference type="PROSITE" id="PS50054"/>
    </source>
</evidence>
<dbReference type="Pfam" id="PF00782">
    <property type="entry name" value="DSPc"/>
    <property type="match status" value="1"/>
</dbReference>
<dbReference type="InterPro" id="IPR029021">
    <property type="entry name" value="Prot-tyrosine_phosphatase-like"/>
</dbReference>
<dbReference type="GO" id="GO:0043409">
    <property type="term" value="P:negative regulation of MAPK cascade"/>
    <property type="evidence" value="ECO:0007669"/>
    <property type="project" value="TreeGrafter"/>
</dbReference>
<feature type="region of interest" description="Disordered" evidence="5">
    <location>
        <begin position="253"/>
        <end position="277"/>
    </location>
</feature>
<dbReference type="EMBL" id="HBKN01049044">
    <property type="protein sequence ID" value="CAE2339607.1"/>
    <property type="molecule type" value="Transcribed_RNA"/>
</dbReference>
<dbReference type="PANTHER" id="PTHR10159">
    <property type="entry name" value="DUAL SPECIFICITY PROTEIN PHOSPHATASE"/>
    <property type="match status" value="1"/>
</dbReference>
<feature type="domain" description="Tyrosine specific protein phosphatases" evidence="7">
    <location>
        <begin position="359"/>
        <end position="417"/>
    </location>
</feature>
<dbReference type="Gene3D" id="3.90.190.10">
    <property type="entry name" value="Protein tyrosine phosphatase superfamily"/>
    <property type="match status" value="1"/>
</dbReference>
<evidence type="ECO:0000313" key="8">
    <source>
        <dbReference type="EMBL" id="CAE2339606.1"/>
    </source>
</evidence>
<dbReference type="InterPro" id="IPR000387">
    <property type="entry name" value="Tyr_Pase_dom"/>
</dbReference>
<dbReference type="GO" id="GO:0017017">
    <property type="term" value="F:MAP kinase tyrosine/serine/threonine phosphatase activity"/>
    <property type="evidence" value="ECO:0007669"/>
    <property type="project" value="TreeGrafter"/>
</dbReference>